<proteinExistence type="predicted"/>
<name>A0AAV5U6Q3_9BILA</name>
<accession>A0AAV5U6Q3</accession>
<reference evidence="2" key="1">
    <citation type="submission" date="2023-10" db="EMBL/GenBank/DDBJ databases">
        <title>Genome assembly of Pristionchus species.</title>
        <authorList>
            <person name="Yoshida K."/>
            <person name="Sommer R.J."/>
        </authorList>
    </citation>
    <scope>NUCLEOTIDE SEQUENCE</scope>
    <source>
        <strain evidence="2">RS0144</strain>
    </source>
</reference>
<dbReference type="AlphaFoldDB" id="A0AAV5U6Q3"/>
<feature type="signal peptide" evidence="1">
    <location>
        <begin position="1"/>
        <end position="21"/>
    </location>
</feature>
<keyword evidence="1" id="KW-0732">Signal</keyword>
<evidence type="ECO:0000256" key="1">
    <source>
        <dbReference type="SAM" id="SignalP"/>
    </source>
</evidence>
<comment type="caution">
    <text evidence="2">The sequence shown here is derived from an EMBL/GenBank/DDBJ whole genome shotgun (WGS) entry which is preliminary data.</text>
</comment>
<keyword evidence="3" id="KW-1185">Reference proteome</keyword>
<dbReference type="EMBL" id="BTSX01000005">
    <property type="protein sequence ID" value="GMT01794.1"/>
    <property type="molecule type" value="Genomic_DNA"/>
</dbReference>
<sequence>MRLVLSGSLLLLLLWGGQVSGDFTLKSRLYCLTGDKLTLMTNYHVVGKSTTDEAFKEVLVDVGVNGFANKALSGNVYDSVNWNVSNFPDCEDKKKQCPQH</sequence>
<evidence type="ECO:0000313" key="2">
    <source>
        <dbReference type="EMBL" id="GMT01794.1"/>
    </source>
</evidence>
<dbReference type="Proteomes" id="UP001432027">
    <property type="component" value="Unassembled WGS sequence"/>
</dbReference>
<organism evidence="2 3">
    <name type="scientific">Pristionchus entomophagus</name>
    <dbReference type="NCBI Taxonomy" id="358040"/>
    <lineage>
        <taxon>Eukaryota</taxon>
        <taxon>Metazoa</taxon>
        <taxon>Ecdysozoa</taxon>
        <taxon>Nematoda</taxon>
        <taxon>Chromadorea</taxon>
        <taxon>Rhabditida</taxon>
        <taxon>Rhabditina</taxon>
        <taxon>Diplogasteromorpha</taxon>
        <taxon>Diplogasteroidea</taxon>
        <taxon>Neodiplogasteridae</taxon>
        <taxon>Pristionchus</taxon>
    </lineage>
</organism>
<gene>
    <name evidence="2" type="ORF">PENTCL1PPCAC_23968</name>
</gene>
<evidence type="ECO:0000313" key="3">
    <source>
        <dbReference type="Proteomes" id="UP001432027"/>
    </source>
</evidence>
<feature type="chain" id="PRO_5043865271" evidence="1">
    <location>
        <begin position="22"/>
        <end position="100"/>
    </location>
</feature>
<protein>
    <submittedName>
        <fullName evidence="2">Uncharacterized protein</fullName>
    </submittedName>
</protein>